<keyword evidence="1" id="KW-0812">Transmembrane</keyword>
<evidence type="ECO:0000256" key="1">
    <source>
        <dbReference type="SAM" id="Phobius"/>
    </source>
</evidence>
<dbReference type="Pfam" id="PF04892">
    <property type="entry name" value="VanZ"/>
    <property type="match status" value="1"/>
</dbReference>
<name>A0ABY5M6P5_9ACTN</name>
<gene>
    <name evidence="3" type="ORF">NQV15_00530</name>
</gene>
<keyword evidence="1" id="KW-1133">Transmembrane helix</keyword>
<protein>
    <submittedName>
        <fullName evidence="3">VanZ family protein</fullName>
    </submittedName>
</protein>
<sequence length="140" mass="15218">MRARWIILVAGAYALALALIGLWPTRVDRNVAVTDIAPVAWALRQVGLDPGQGYHLIEFTANIALFVPLGILILLWRTDWGWWQATAVAFCVSATIEVLQDVLRPDRVASVNDVIANTAGGAVGALLVVAARRRVPALRR</sequence>
<reference evidence="3 4" key="1">
    <citation type="submission" date="2022-08" db="EMBL/GenBank/DDBJ databases">
        <title>novel species in genus Aeromicrobium.</title>
        <authorList>
            <person name="Ye L."/>
        </authorList>
    </citation>
    <scope>NUCLEOTIDE SEQUENCE [LARGE SCALE GENOMIC DNA]</scope>
    <source>
        <strain evidence="4">zg-Y1379</strain>
    </source>
</reference>
<dbReference type="PANTHER" id="PTHR36834">
    <property type="entry name" value="MEMBRANE PROTEIN-RELATED"/>
    <property type="match status" value="1"/>
</dbReference>
<feature type="transmembrane region" description="Helical" evidence="1">
    <location>
        <begin position="53"/>
        <end position="75"/>
    </location>
</feature>
<dbReference type="EMBL" id="CP102173">
    <property type="protein sequence ID" value="UUP13830.1"/>
    <property type="molecule type" value="Genomic_DNA"/>
</dbReference>
<evidence type="ECO:0000313" key="4">
    <source>
        <dbReference type="Proteomes" id="UP001316184"/>
    </source>
</evidence>
<organism evidence="3 4">
    <name type="scientific">Aeromicrobium wangtongii</name>
    <dbReference type="NCBI Taxonomy" id="2969247"/>
    <lineage>
        <taxon>Bacteria</taxon>
        <taxon>Bacillati</taxon>
        <taxon>Actinomycetota</taxon>
        <taxon>Actinomycetes</taxon>
        <taxon>Propionibacteriales</taxon>
        <taxon>Nocardioidaceae</taxon>
        <taxon>Aeromicrobium</taxon>
    </lineage>
</organism>
<keyword evidence="4" id="KW-1185">Reference proteome</keyword>
<proteinExistence type="predicted"/>
<feature type="transmembrane region" description="Helical" evidence="1">
    <location>
        <begin position="82"/>
        <end position="102"/>
    </location>
</feature>
<evidence type="ECO:0000313" key="3">
    <source>
        <dbReference type="EMBL" id="UUP13830.1"/>
    </source>
</evidence>
<dbReference type="RefSeq" id="WP_232402746.1">
    <property type="nucleotide sequence ID" value="NZ_CP102173.1"/>
</dbReference>
<feature type="transmembrane region" description="Helical" evidence="1">
    <location>
        <begin position="114"/>
        <end position="131"/>
    </location>
</feature>
<dbReference type="PANTHER" id="PTHR36834:SF1">
    <property type="entry name" value="INTEGRAL MEMBRANE PROTEIN"/>
    <property type="match status" value="1"/>
</dbReference>
<dbReference type="InterPro" id="IPR053150">
    <property type="entry name" value="Teicoplanin_resist-assoc"/>
</dbReference>
<feature type="domain" description="VanZ-like" evidence="2">
    <location>
        <begin position="54"/>
        <end position="129"/>
    </location>
</feature>
<dbReference type="InterPro" id="IPR006976">
    <property type="entry name" value="VanZ-like"/>
</dbReference>
<keyword evidence="1" id="KW-0472">Membrane</keyword>
<evidence type="ECO:0000259" key="2">
    <source>
        <dbReference type="Pfam" id="PF04892"/>
    </source>
</evidence>
<accession>A0ABY5M6P5</accession>
<dbReference type="Proteomes" id="UP001316184">
    <property type="component" value="Chromosome"/>
</dbReference>